<sequence>MEGLSGPLALERVAEELMCPICLEPAQLPVNFVCFRGCGGRFSAGSTCLRAVLCTHCANEALQLHRPPGERFQSTNGLASCLICRSTRVDARLLSPDSAYLSNHNVMAVMDALGMGGTCRHCPGLSFPSQTALLHHYLRSCPAALVPCRFRGCAAWHPRATAAAHEATCPVGRCPCSQCGCWVDRSELLRHLVSACRQRVVRCVLCSHAAPLPDMLQHLRQHQRQLLLSSSQGQAEARQGEEAVAAAAREDGAGGGRGGRRQETVGPKPPEVPGMSMAAVTITLSGPAVLEQLQASQQQQHHQEGAAPQRELQRRAGTASQQQQLAVAPGQQLSMDAPEEAQQEHGPMRAGQAPQERQQLRQQQQQHRGQGEGQHQHQHGEEQEQQLQLPSQPQRQRQHQSQDVPLREALQHPWQLGLQAQQPPSQPHQTQPPHAQPTLPTEQPGAAAVQLPSRQQQQLPHEQRHGATQQQQQLQQQQQPQRQQPVEYDSEQLRQVRLLLEGLLRRGQQQLLRAQESGGRAQVLGQDAIQQPQQLPPHPGGGREALQVVQRQQHDTAVASPHQQPSLQTRSPQQQQQQQQRPQAVQDQVQSQPEPQPHTQRPPQQPQQRPRGDIWSLLAAAAAVHPRSHALQPPLRCSPRTSSGSLCRATSGSGRQQQQQQPAAASTSTAGPADAAVGLSVPASTSASGPVTAPASRLAAGATASRAAVGEGGEVVVLGGGGGRQGGSVVASSGTEAAAAGAAAAVHEGDNDSTGTSISSSNNSRSLGGEGRRGGVSSVAAAASSSAPLPVSVATAPASVLPLGSTNPRAPAGSVSAGITAAGSGGVGSSGSGGLTGRLSADVPHVVLPPELQCAAASAPGGLHASAGVSGGAGSGGVDVLLQLARRRGVVWPPDLDGSAAAAIAAAAVLTARDPPLAAAAAVSTAAAVATGPEAEAGSSDAGLVRAAAAILRASAEAAERRWQRRLMATAGTVALGGRQGAACLRHSQDRPLGRPERSNSAGSALGAAAGSATSAAAITSGTVIRAAAPSMEAPAATHGSGATAHNLPSEVLPLTAAMAAAGNAVGAPLPPPAVSAAFYRRSFSDTELVFDVVEQLMRASAAAVERASASG</sequence>
<feature type="region of interest" description="Disordered" evidence="5">
    <location>
        <begin position="230"/>
        <end position="274"/>
    </location>
</feature>
<keyword evidence="2 4" id="KW-0863">Zinc-finger</keyword>
<dbReference type="GO" id="GO:0008270">
    <property type="term" value="F:zinc ion binding"/>
    <property type="evidence" value="ECO:0007669"/>
    <property type="project" value="UniProtKB-KW"/>
</dbReference>
<feature type="region of interest" description="Disordered" evidence="5">
    <location>
        <begin position="293"/>
        <end position="404"/>
    </location>
</feature>
<feature type="compositionally biased region" description="Low complexity" evidence="5">
    <location>
        <begin position="648"/>
        <end position="673"/>
    </location>
</feature>
<keyword evidence="8" id="KW-1185">Reference proteome</keyword>
<evidence type="ECO:0000256" key="2">
    <source>
        <dbReference type="ARBA" id="ARBA00022771"/>
    </source>
</evidence>
<keyword evidence="1 4" id="KW-0479">Metal-binding</keyword>
<dbReference type="SUPFAM" id="SSF49599">
    <property type="entry name" value="TRAF domain-like"/>
    <property type="match status" value="1"/>
</dbReference>
<accession>A0AAD3DFH1</accession>
<feature type="region of interest" description="Disordered" evidence="5">
    <location>
        <begin position="531"/>
        <end position="610"/>
    </location>
</feature>
<reference evidence="7 8" key="1">
    <citation type="journal article" date="2021" name="Sci. Rep.">
        <title>Genome sequencing of the multicellular alga Astrephomene provides insights into convergent evolution of germ-soma differentiation.</title>
        <authorList>
            <person name="Yamashita S."/>
            <person name="Yamamoto K."/>
            <person name="Matsuzaki R."/>
            <person name="Suzuki S."/>
            <person name="Yamaguchi H."/>
            <person name="Hirooka S."/>
            <person name="Minakuchi Y."/>
            <person name="Miyagishima S."/>
            <person name="Kawachi M."/>
            <person name="Toyoda A."/>
            <person name="Nozaki H."/>
        </authorList>
    </citation>
    <scope>NUCLEOTIDE SEQUENCE [LARGE SCALE GENOMIC DNA]</scope>
    <source>
        <strain evidence="7 8">NIES-4017</strain>
    </source>
</reference>
<proteinExistence type="predicted"/>
<feature type="compositionally biased region" description="Low complexity" evidence="5">
    <location>
        <begin position="385"/>
        <end position="402"/>
    </location>
</feature>
<dbReference type="Proteomes" id="UP001054857">
    <property type="component" value="Unassembled WGS sequence"/>
</dbReference>
<name>A0AAD3DFH1_9CHLO</name>
<dbReference type="InterPro" id="IPR013083">
    <property type="entry name" value="Znf_RING/FYVE/PHD"/>
</dbReference>
<feature type="compositionally biased region" description="Low complexity" evidence="5">
    <location>
        <begin position="742"/>
        <end position="767"/>
    </location>
</feature>
<organism evidence="7 8">
    <name type="scientific">Astrephomene gubernaculifera</name>
    <dbReference type="NCBI Taxonomy" id="47775"/>
    <lineage>
        <taxon>Eukaryota</taxon>
        <taxon>Viridiplantae</taxon>
        <taxon>Chlorophyta</taxon>
        <taxon>core chlorophytes</taxon>
        <taxon>Chlorophyceae</taxon>
        <taxon>CS clade</taxon>
        <taxon>Chlamydomonadales</taxon>
        <taxon>Astrephomenaceae</taxon>
        <taxon>Astrephomene</taxon>
    </lineage>
</organism>
<feature type="compositionally biased region" description="Low complexity" evidence="5">
    <location>
        <begin position="293"/>
        <end position="309"/>
    </location>
</feature>
<feature type="compositionally biased region" description="Low complexity" evidence="5">
    <location>
        <begin position="321"/>
        <end position="333"/>
    </location>
</feature>
<feature type="domain" description="TRAF-type" evidence="6">
    <location>
        <begin position="164"/>
        <end position="206"/>
    </location>
</feature>
<dbReference type="EMBL" id="BMAR01000001">
    <property type="protein sequence ID" value="GFR40633.1"/>
    <property type="molecule type" value="Genomic_DNA"/>
</dbReference>
<keyword evidence="3 4" id="KW-0862">Zinc</keyword>
<feature type="region of interest" description="Disordered" evidence="5">
    <location>
        <begin position="742"/>
        <end position="775"/>
    </location>
</feature>
<dbReference type="Gene3D" id="3.30.40.10">
    <property type="entry name" value="Zinc/RING finger domain, C3HC4 (zinc finger)"/>
    <property type="match status" value="1"/>
</dbReference>
<feature type="compositionally biased region" description="Low complexity" evidence="5">
    <location>
        <begin position="230"/>
        <end position="247"/>
    </location>
</feature>
<evidence type="ECO:0000313" key="8">
    <source>
        <dbReference type="Proteomes" id="UP001054857"/>
    </source>
</evidence>
<feature type="compositionally biased region" description="Basic and acidic residues" evidence="5">
    <location>
        <begin position="987"/>
        <end position="998"/>
    </location>
</feature>
<evidence type="ECO:0000259" key="6">
    <source>
        <dbReference type="PROSITE" id="PS50145"/>
    </source>
</evidence>
<feature type="region of interest" description="Disordered" evidence="5">
    <location>
        <begin position="625"/>
        <end position="674"/>
    </location>
</feature>
<evidence type="ECO:0000256" key="1">
    <source>
        <dbReference type="ARBA" id="ARBA00022723"/>
    </source>
</evidence>
<evidence type="ECO:0000256" key="3">
    <source>
        <dbReference type="ARBA" id="ARBA00022833"/>
    </source>
</evidence>
<dbReference type="AlphaFoldDB" id="A0AAD3DFH1"/>
<feature type="region of interest" description="Disordered" evidence="5">
    <location>
        <begin position="986"/>
        <end position="1006"/>
    </location>
</feature>
<evidence type="ECO:0000256" key="4">
    <source>
        <dbReference type="PROSITE-ProRule" id="PRU00207"/>
    </source>
</evidence>
<feature type="compositionally biased region" description="Low complexity" evidence="5">
    <location>
        <begin position="563"/>
        <end position="609"/>
    </location>
</feature>
<feature type="zinc finger region" description="TRAF-type" evidence="4">
    <location>
        <begin position="164"/>
        <end position="206"/>
    </location>
</feature>
<dbReference type="PROSITE" id="PS50145">
    <property type="entry name" value="ZF_TRAF"/>
    <property type="match status" value="1"/>
</dbReference>
<feature type="compositionally biased region" description="Low complexity" evidence="5">
    <location>
        <begin position="419"/>
        <end position="440"/>
    </location>
</feature>
<dbReference type="InterPro" id="IPR001293">
    <property type="entry name" value="Znf_TRAF"/>
</dbReference>
<evidence type="ECO:0000256" key="5">
    <source>
        <dbReference type="SAM" id="MobiDB-lite"/>
    </source>
</evidence>
<gene>
    <name evidence="7" type="ORF">Agub_g1215</name>
</gene>
<feature type="compositionally biased region" description="Low complexity" evidence="5">
    <location>
        <begin position="469"/>
        <end position="484"/>
    </location>
</feature>
<evidence type="ECO:0000313" key="7">
    <source>
        <dbReference type="EMBL" id="GFR40633.1"/>
    </source>
</evidence>
<feature type="region of interest" description="Disordered" evidence="5">
    <location>
        <begin position="419"/>
        <end position="488"/>
    </location>
</feature>
<comment type="caution">
    <text evidence="7">The sequence shown here is derived from an EMBL/GenBank/DDBJ whole genome shotgun (WGS) entry which is preliminary data.</text>
</comment>
<protein>
    <recommendedName>
        <fullName evidence="6">TRAF-type domain-containing protein</fullName>
    </recommendedName>
</protein>
<feature type="compositionally biased region" description="Low complexity" evidence="5">
    <location>
        <begin position="351"/>
        <end position="368"/>
    </location>
</feature>